<feature type="domain" description="Histidine kinase" evidence="7">
    <location>
        <begin position="227"/>
        <end position="444"/>
    </location>
</feature>
<dbReference type="OrthoDB" id="9810447at2"/>
<organism evidence="8 9">
    <name type="scientific">Parapedobacter luteus</name>
    <dbReference type="NCBI Taxonomy" id="623280"/>
    <lineage>
        <taxon>Bacteria</taxon>
        <taxon>Pseudomonadati</taxon>
        <taxon>Bacteroidota</taxon>
        <taxon>Sphingobacteriia</taxon>
        <taxon>Sphingobacteriales</taxon>
        <taxon>Sphingobacteriaceae</taxon>
        <taxon>Parapedobacter</taxon>
    </lineage>
</organism>
<dbReference type="GO" id="GO:0000155">
    <property type="term" value="F:phosphorelay sensor kinase activity"/>
    <property type="evidence" value="ECO:0007669"/>
    <property type="project" value="InterPro"/>
</dbReference>
<protein>
    <recommendedName>
        <fullName evidence="2">histidine kinase</fullName>
        <ecNumber evidence="2">2.7.13.3</ecNumber>
    </recommendedName>
</protein>
<dbReference type="CDD" id="cd00082">
    <property type="entry name" value="HisKA"/>
    <property type="match status" value="1"/>
</dbReference>
<evidence type="ECO:0000259" key="7">
    <source>
        <dbReference type="PROSITE" id="PS50109"/>
    </source>
</evidence>
<sequence length="455" mass="51220">MQVRLRKFWWQLVGDPEQLPLEHRAFNVIGLITGVLLLILIPLNIALKLWVVSGMLVVIEAILVFLIIRARVYGQYTFSLLAYAIASYVVVTITFLYNSGSNGPALYLFLLTYLFLIAFTHPRFHRIWTVLHLVVPVSLLGLEYVVPHILATDYATLEYRYLDIATTLIIIVVCTYSITIYLRGNYEREKHTAEQHAYKIEAQNEQIRAQNILLQESNSEKLRLISILAHDLRNPLSAITGVLEILTYEELPADMRKAMKAELLLAARNTSELLDNLLSWTTGQIKGLKPIATKIKPEVVIANVLEVQQFIANKKGISITTHLEADVKIWADIDMLELIIRNLISNALKFTPKNGTVDISLNRNADNRTCTLAIEDNGIGIASEDMSRLFDRNVQSTYGTESEKGIGLGLYLSKELAALNHGKIWARSTPGKGSTFFVSLPLYEAESHPQPHQLS</sequence>
<feature type="transmembrane region" description="Helical" evidence="6">
    <location>
        <begin position="127"/>
        <end position="149"/>
    </location>
</feature>
<keyword evidence="6" id="KW-0812">Transmembrane</keyword>
<dbReference type="Proteomes" id="UP000190541">
    <property type="component" value="Unassembled WGS sequence"/>
</dbReference>
<reference evidence="8 9" key="1">
    <citation type="submission" date="2017-02" db="EMBL/GenBank/DDBJ databases">
        <authorList>
            <person name="Peterson S.W."/>
        </authorList>
    </citation>
    <scope>NUCLEOTIDE SEQUENCE [LARGE SCALE GENOMIC DNA]</scope>
    <source>
        <strain evidence="8 9">DSM 22899</strain>
    </source>
</reference>
<dbReference type="SMART" id="SM00387">
    <property type="entry name" value="HATPase_c"/>
    <property type="match status" value="1"/>
</dbReference>
<dbReference type="EMBL" id="FUYS01000010">
    <property type="protein sequence ID" value="SKB84233.1"/>
    <property type="molecule type" value="Genomic_DNA"/>
</dbReference>
<feature type="transmembrane region" description="Helical" evidence="6">
    <location>
        <begin position="25"/>
        <end position="43"/>
    </location>
</feature>
<feature type="transmembrane region" description="Helical" evidence="6">
    <location>
        <begin position="80"/>
        <end position="98"/>
    </location>
</feature>
<feature type="transmembrane region" description="Helical" evidence="6">
    <location>
        <begin position="49"/>
        <end position="68"/>
    </location>
</feature>
<dbReference type="AlphaFoldDB" id="A0A1T5EJN1"/>
<feature type="transmembrane region" description="Helical" evidence="6">
    <location>
        <begin position="104"/>
        <end position="120"/>
    </location>
</feature>
<dbReference type="STRING" id="623280.SAMN05660226_03354"/>
<dbReference type="FunFam" id="3.30.565.10:FF:000006">
    <property type="entry name" value="Sensor histidine kinase WalK"/>
    <property type="match status" value="1"/>
</dbReference>
<dbReference type="PANTHER" id="PTHR43547:SF2">
    <property type="entry name" value="HYBRID SIGNAL TRANSDUCTION HISTIDINE KINASE C"/>
    <property type="match status" value="1"/>
</dbReference>
<dbReference type="InterPro" id="IPR003661">
    <property type="entry name" value="HisK_dim/P_dom"/>
</dbReference>
<accession>A0A1T5EJN1</accession>
<dbReference type="CDD" id="cd00075">
    <property type="entry name" value="HATPase"/>
    <property type="match status" value="1"/>
</dbReference>
<evidence type="ECO:0000256" key="1">
    <source>
        <dbReference type="ARBA" id="ARBA00000085"/>
    </source>
</evidence>
<evidence type="ECO:0000313" key="8">
    <source>
        <dbReference type="EMBL" id="SKB84233.1"/>
    </source>
</evidence>
<keyword evidence="6" id="KW-1133">Transmembrane helix</keyword>
<dbReference type="InterPro" id="IPR003594">
    <property type="entry name" value="HATPase_dom"/>
</dbReference>
<dbReference type="Pfam" id="PF02518">
    <property type="entry name" value="HATPase_c"/>
    <property type="match status" value="1"/>
</dbReference>
<dbReference type="InterPro" id="IPR004358">
    <property type="entry name" value="Sig_transdc_His_kin-like_C"/>
</dbReference>
<dbReference type="RefSeq" id="WP_079718006.1">
    <property type="nucleotide sequence ID" value="NZ_FUYS01000010.1"/>
</dbReference>
<keyword evidence="6" id="KW-0472">Membrane</keyword>
<feature type="transmembrane region" description="Helical" evidence="6">
    <location>
        <begin position="161"/>
        <end position="182"/>
    </location>
</feature>
<dbReference type="PROSITE" id="PS50109">
    <property type="entry name" value="HIS_KIN"/>
    <property type="match status" value="1"/>
</dbReference>
<evidence type="ECO:0000313" key="9">
    <source>
        <dbReference type="Proteomes" id="UP000190541"/>
    </source>
</evidence>
<comment type="catalytic activity">
    <reaction evidence="1">
        <text>ATP + protein L-histidine = ADP + protein N-phospho-L-histidine.</text>
        <dbReference type="EC" id="2.7.13.3"/>
    </reaction>
</comment>
<keyword evidence="9" id="KW-1185">Reference proteome</keyword>
<keyword evidence="5 8" id="KW-0418">Kinase</keyword>
<dbReference type="SUPFAM" id="SSF55874">
    <property type="entry name" value="ATPase domain of HSP90 chaperone/DNA topoisomerase II/histidine kinase"/>
    <property type="match status" value="1"/>
</dbReference>
<dbReference type="PANTHER" id="PTHR43547">
    <property type="entry name" value="TWO-COMPONENT HISTIDINE KINASE"/>
    <property type="match status" value="1"/>
</dbReference>
<proteinExistence type="predicted"/>
<gene>
    <name evidence="8" type="ORF">SAMN05660226_03354</name>
</gene>
<evidence type="ECO:0000256" key="5">
    <source>
        <dbReference type="ARBA" id="ARBA00022777"/>
    </source>
</evidence>
<evidence type="ECO:0000256" key="4">
    <source>
        <dbReference type="ARBA" id="ARBA00022679"/>
    </source>
</evidence>
<keyword evidence="3" id="KW-0597">Phosphoprotein</keyword>
<dbReference type="InterPro" id="IPR005467">
    <property type="entry name" value="His_kinase_dom"/>
</dbReference>
<dbReference type="Gene3D" id="3.30.565.10">
    <property type="entry name" value="Histidine kinase-like ATPase, C-terminal domain"/>
    <property type="match status" value="1"/>
</dbReference>
<dbReference type="SUPFAM" id="SSF47384">
    <property type="entry name" value="Homodimeric domain of signal transducing histidine kinase"/>
    <property type="match status" value="1"/>
</dbReference>
<evidence type="ECO:0000256" key="6">
    <source>
        <dbReference type="SAM" id="Phobius"/>
    </source>
</evidence>
<name>A0A1T5EJN1_9SPHI</name>
<dbReference type="InterPro" id="IPR036890">
    <property type="entry name" value="HATPase_C_sf"/>
</dbReference>
<evidence type="ECO:0000256" key="2">
    <source>
        <dbReference type="ARBA" id="ARBA00012438"/>
    </source>
</evidence>
<dbReference type="InterPro" id="IPR036097">
    <property type="entry name" value="HisK_dim/P_sf"/>
</dbReference>
<dbReference type="SMART" id="SM00388">
    <property type="entry name" value="HisKA"/>
    <property type="match status" value="1"/>
</dbReference>
<dbReference type="Gene3D" id="1.10.287.130">
    <property type="match status" value="1"/>
</dbReference>
<keyword evidence="4" id="KW-0808">Transferase</keyword>
<dbReference type="PRINTS" id="PR00344">
    <property type="entry name" value="BCTRLSENSOR"/>
</dbReference>
<dbReference type="EC" id="2.7.13.3" evidence="2"/>
<dbReference type="Pfam" id="PF00512">
    <property type="entry name" value="HisKA"/>
    <property type="match status" value="1"/>
</dbReference>
<evidence type="ECO:0000256" key="3">
    <source>
        <dbReference type="ARBA" id="ARBA00022553"/>
    </source>
</evidence>